<keyword evidence="4" id="KW-1185">Reference proteome</keyword>
<evidence type="ECO:0000256" key="1">
    <source>
        <dbReference type="SAM" id="MobiDB-lite"/>
    </source>
</evidence>
<name>A0A1Z4JAC7_LEPBY</name>
<evidence type="ECO:0000313" key="4">
    <source>
        <dbReference type="Proteomes" id="UP000217895"/>
    </source>
</evidence>
<feature type="region of interest" description="Disordered" evidence="1">
    <location>
        <begin position="29"/>
        <end position="69"/>
    </location>
</feature>
<protein>
    <recommendedName>
        <fullName evidence="5">Lipoprotein</fullName>
    </recommendedName>
</protein>
<evidence type="ECO:0000313" key="3">
    <source>
        <dbReference type="EMBL" id="BAY53735.1"/>
    </source>
</evidence>
<gene>
    <name evidence="3" type="ORF">NIES2135_05460</name>
</gene>
<accession>A0A1Z4JAC7</accession>
<evidence type="ECO:0000256" key="2">
    <source>
        <dbReference type="SAM" id="SignalP"/>
    </source>
</evidence>
<keyword evidence="2" id="KW-0732">Signal</keyword>
<organism evidence="3 4">
    <name type="scientific">Leptolyngbya boryana NIES-2135</name>
    <dbReference type="NCBI Taxonomy" id="1973484"/>
    <lineage>
        <taxon>Bacteria</taxon>
        <taxon>Bacillati</taxon>
        <taxon>Cyanobacteriota</taxon>
        <taxon>Cyanophyceae</taxon>
        <taxon>Leptolyngbyales</taxon>
        <taxon>Leptolyngbyaceae</taxon>
        <taxon>Leptolyngbya group</taxon>
        <taxon>Leptolyngbya</taxon>
    </lineage>
</organism>
<dbReference type="PROSITE" id="PS51257">
    <property type="entry name" value="PROKAR_LIPOPROTEIN"/>
    <property type="match status" value="1"/>
</dbReference>
<sequence length="298" mass="32543">MPTRIAVLSKLSGLIAFSFGLLACGQPNTASLSSTPIQPASASPQKPSSQPQQAEASSSQANPSPTQPSAEAIYTEFERLTQKACKQQEKVVGNMRYTLCSMTDTQGVTRIVSASSSLKNEGDGAGYWLNEQGDIYAIRYFHSDEIVVLLPEDKKTIVELVGNRQINVITDEARWNQLELGARDQLMTISEQFDPDASQPSGTSKPQSMEQTALQHLNTPGSVKATIEKTAIVENTALIQWQQGEAGGMMLLRKENETWKVLTSGGGAMSLRDLSEYDVPRATAESLLTQIDPNWRKY</sequence>
<feature type="compositionally biased region" description="Low complexity" evidence="1">
    <location>
        <begin position="38"/>
        <end position="64"/>
    </location>
</feature>
<dbReference type="AlphaFoldDB" id="A0A1Z4JAC7"/>
<proteinExistence type="predicted"/>
<dbReference type="Proteomes" id="UP000217895">
    <property type="component" value="Chromosome"/>
</dbReference>
<feature type="chain" id="PRO_5011120214" description="Lipoprotein" evidence="2">
    <location>
        <begin position="24"/>
        <end position="298"/>
    </location>
</feature>
<evidence type="ECO:0008006" key="5">
    <source>
        <dbReference type="Google" id="ProtNLM"/>
    </source>
</evidence>
<feature type="signal peptide" evidence="2">
    <location>
        <begin position="1"/>
        <end position="23"/>
    </location>
</feature>
<reference evidence="3 4" key="1">
    <citation type="submission" date="2017-06" db="EMBL/GenBank/DDBJ databases">
        <title>Genome sequencing of cyanobaciteial culture collection at National Institute for Environmental Studies (NIES).</title>
        <authorList>
            <person name="Hirose Y."/>
            <person name="Shimura Y."/>
            <person name="Fujisawa T."/>
            <person name="Nakamura Y."/>
            <person name="Kawachi M."/>
        </authorList>
    </citation>
    <scope>NUCLEOTIDE SEQUENCE [LARGE SCALE GENOMIC DNA]</scope>
    <source>
        <strain evidence="3 4">NIES-2135</strain>
    </source>
</reference>
<dbReference type="EMBL" id="AP018203">
    <property type="protein sequence ID" value="BAY53735.1"/>
    <property type="molecule type" value="Genomic_DNA"/>
</dbReference>